<comment type="similarity">
    <text evidence="4">Belongs to the FcoT family.</text>
</comment>
<evidence type="ECO:0000256" key="5">
    <source>
        <dbReference type="ARBA" id="ARBA00035127"/>
    </source>
</evidence>
<evidence type="ECO:0000256" key="4">
    <source>
        <dbReference type="ARBA" id="ARBA00035117"/>
    </source>
</evidence>
<evidence type="ECO:0000313" key="9">
    <source>
        <dbReference type="EMBL" id="GAA2111172.1"/>
    </source>
</evidence>
<keyword evidence="2" id="KW-0443">Lipid metabolism</keyword>
<evidence type="ECO:0000256" key="7">
    <source>
        <dbReference type="ARBA" id="ARBA00035448"/>
    </source>
</evidence>
<dbReference type="RefSeq" id="WP_344288018.1">
    <property type="nucleotide sequence ID" value="NZ_BAAAPF010000011.1"/>
</dbReference>
<gene>
    <name evidence="9" type="ORF">GCM10009802_08710</name>
</gene>
<keyword evidence="10" id="KW-1185">Reference proteome</keyword>
<dbReference type="Proteomes" id="UP001500443">
    <property type="component" value="Unassembled WGS sequence"/>
</dbReference>
<evidence type="ECO:0000313" key="10">
    <source>
        <dbReference type="Proteomes" id="UP001500443"/>
    </source>
</evidence>
<dbReference type="EMBL" id="BAAAPF010000011">
    <property type="protein sequence ID" value="GAA2111172.1"/>
    <property type="molecule type" value="Genomic_DNA"/>
</dbReference>
<evidence type="ECO:0000256" key="1">
    <source>
        <dbReference type="ARBA" id="ARBA00022832"/>
    </source>
</evidence>
<keyword evidence="1" id="KW-0276">Fatty acid metabolism</keyword>
<dbReference type="EC" id="4.3.2.11" evidence="5"/>
<comment type="caution">
    <text evidence="9">The sequence shown here is derived from an EMBL/GenBank/DDBJ whole genome shotgun (WGS) entry which is preliminary data.</text>
</comment>
<comment type="catalytic activity">
    <reaction evidence="8">
        <text>a (3R)-3-[(carboxymethyl)amino]fatty acid + holo-[ACP] + H(+) = a (2E)-enoyl-[ACP] + glycine + H2O</text>
        <dbReference type="Rhea" id="RHEA:74923"/>
        <dbReference type="Rhea" id="RHEA-COMP:9685"/>
        <dbReference type="Rhea" id="RHEA-COMP:9925"/>
        <dbReference type="ChEBI" id="CHEBI:15377"/>
        <dbReference type="ChEBI" id="CHEBI:15378"/>
        <dbReference type="ChEBI" id="CHEBI:57305"/>
        <dbReference type="ChEBI" id="CHEBI:64479"/>
        <dbReference type="ChEBI" id="CHEBI:78784"/>
        <dbReference type="ChEBI" id="CHEBI:193080"/>
        <dbReference type="EC" id="4.3.2.11"/>
    </reaction>
    <physiologicalReaction direction="right-to-left" evidence="8">
        <dbReference type="Rhea" id="RHEA:74925"/>
    </physiologicalReaction>
</comment>
<organism evidence="9 10">
    <name type="scientific">Streptomyces synnematoformans</name>
    <dbReference type="NCBI Taxonomy" id="415721"/>
    <lineage>
        <taxon>Bacteria</taxon>
        <taxon>Bacillati</taxon>
        <taxon>Actinomycetota</taxon>
        <taxon>Actinomycetes</taxon>
        <taxon>Kitasatosporales</taxon>
        <taxon>Streptomycetaceae</taxon>
        <taxon>Streptomyces</taxon>
    </lineage>
</organism>
<dbReference type="Gene3D" id="3.10.129.30">
    <property type="entry name" value="Rv0098, thioesterase-like hot dog domain"/>
    <property type="match status" value="1"/>
</dbReference>
<evidence type="ECO:0000256" key="8">
    <source>
        <dbReference type="ARBA" id="ARBA00048742"/>
    </source>
</evidence>
<sequence length="183" mass="20654">MRFGDDEALLERVLRVYKPHCRYLGSATVTVKGDPADEGGQVRVRGRFHIPESCYIDDTGHFNAVEFNICYNQMIYLLIAKSVDGRLMRSFDGWSMDDFWARQLEDMFIADFHSSFRRPMRGRRFWGELDVVEAFQGDWGNGPFLFLRTTCRFGETEEAAAHGKVLVAVKAAAGAAGFSAPAP</sequence>
<evidence type="ECO:0000256" key="2">
    <source>
        <dbReference type="ARBA" id="ARBA00023098"/>
    </source>
</evidence>
<reference evidence="9 10" key="1">
    <citation type="journal article" date="2019" name="Int. J. Syst. Evol. Microbiol.">
        <title>The Global Catalogue of Microorganisms (GCM) 10K type strain sequencing project: providing services to taxonomists for standard genome sequencing and annotation.</title>
        <authorList>
            <consortium name="The Broad Institute Genomics Platform"/>
            <consortium name="The Broad Institute Genome Sequencing Center for Infectious Disease"/>
            <person name="Wu L."/>
            <person name="Ma J."/>
        </authorList>
    </citation>
    <scope>NUCLEOTIDE SEQUENCE [LARGE SCALE GENOMIC DNA]</scope>
    <source>
        <strain evidence="9 10">JCM 15481</strain>
    </source>
</reference>
<name>A0ABN2XF93_9ACTN</name>
<proteinExistence type="inferred from homology"/>
<evidence type="ECO:0000256" key="6">
    <source>
        <dbReference type="ARBA" id="ARBA00035169"/>
    </source>
</evidence>
<dbReference type="InterPro" id="IPR022598">
    <property type="entry name" value="FcoT_ThioEstase"/>
</dbReference>
<evidence type="ECO:0000256" key="3">
    <source>
        <dbReference type="ARBA" id="ARBA00023239"/>
    </source>
</evidence>
<keyword evidence="3" id="KW-0456">Lyase</keyword>
<dbReference type="InterPro" id="IPR043064">
    <property type="entry name" value="FcoT_ThioEstase_Rv0098-like_sf"/>
</dbReference>
<protein>
    <recommendedName>
        <fullName evidence="6">(2E)-enoyl-[ACP] glycyltransferase</fullName>
        <ecNumber evidence="5">4.3.2.11</ecNumber>
    </recommendedName>
    <alternativeName>
        <fullName evidence="7">(2E)-unsaturated fatty acyl-[ACP] glycyltransferase</fullName>
    </alternativeName>
</protein>
<accession>A0ABN2XF93</accession>
<dbReference type="Pfam" id="PF10862">
    <property type="entry name" value="FcoT"/>
    <property type="match status" value="1"/>
</dbReference>